<evidence type="ECO:0000313" key="5">
    <source>
        <dbReference type="Proteomes" id="UP000731907"/>
    </source>
</evidence>
<evidence type="ECO:0000256" key="2">
    <source>
        <dbReference type="ARBA" id="ARBA00022801"/>
    </source>
</evidence>
<proteinExistence type="inferred from homology"/>
<dbReference type="InterPro" id="IPR003140">
    <property type="entry name" value="PLipase/COase/thioEstase"/>
</dbReference>
<dbReference type="EMBL" id="JAAATX020000004">
    <property type="protein sequence ID" value="MBU9697700.1"/>
    <property type="molecule type" value="Genomic_DNA"/>
</dbReference>
<evidence type="ECO:0000256" key="1">
    <source>
        <dbReference type="ARBA" id="ARBA00006499"/>
    </source>
</evidence>
<dbReference type="PANTHER" id="PTHR10655">
    <property type="entry name" value="LYSOPHOSPHOLIPASE-RELATED"/>
    <property type="match status" value="1"/>
</dbReference>
<protein>
    <submittedName>
        <fullName evidence="4">Dienelactone hydrolase family protein</fullName>
    </submittedName>
</protein>
<evidence type="ECO:0000313" key="4">
    <source>
        <dbReference type="EMBL" id="MBU9697700.1"/>
    </source>
</evidence>
<evidence type="ECO:0000259" key="3">
    <source>
        <dbReference type="Pfam" id="PF02230"/>
    </source>
</evidence>
<accession>A0ABS6J1S6</accession>
<reference evidence="4 5" key="1">
    <citation type="submission" date="2021-06" db="EMBL/GenBank/DDBJ databases">
        <title>Rhodobacteraceae bacterium strain HSP-20.</title>
        <authorList>
            <person name="Chen W.-M."/>
        </authorList>
    </citation>
    <scope>NUCLEOTIDE SEQUENCE [LARGE SCALE GENOMIC DNA]</scope>
    <source>
        <strain evidence="4 5">HSP-20</strain>
    </source>
</reference>
<dbReference type="InterPro" id="IPR029058">
    <property type="entry name" value="AB_hydrolase_fold"/>
</dbReference>
<dbReference type="Proteomes" id="UP000731907">
    <property type="component" value="Unassembled WGS sequence"/>
</dbReference>
<sequence>MTHLAILLHGVGAHGSSIAWMADHLALPGLAFAAPDAPFAFDQAPGGPARQWFSVTGVTSDNRAARVTAARAPFDAVLSDTIAAHGLSGQPARVALIGFSQGAIMALDAVASGRWPVGALVAFSGRLATQPPLTPSPAPILIAHGQQDTVIPATEAQSAHQRLTAAGAHPDLILEDRVGHAPGPEGMARARHLLAAWVTPVA</sequence>
<keyword evidence="2 4" id="KW-0378">Hydrolase</keyword>
<dbReference type="RefSeq" id="WP_161761741.1">
    <property type="nucleotide sequence ID" value="NZ_JAAATX020000004.1"/>
</dbReference>
<gene>
    <name evidence="4" type="ORF">GU927_007550</name>
</gene>
<dbReference type="SUPFAM" id="SSF53474">
    <property type="entry name" value="alpha/beta-Hydrolases"/>
    <property type="match status" value="1"/>
</dbReference>
<dbReference type="PANTHER" id="PTHR10655:SF17">
    <property type="entry name" value="LYSOPHOSPHOLIPASE-LIKE PROTEIN 1"/>
    <property type="match status" value="1"/>
</dbReference>
<dbReference type="InterPro" id="IPR050565">
    <property type="entry name" value="LYPA1-2/EST-like"/>
</dbReference>
<dbReference type="Pfam" id="PF02230">
    <property type="entry name" value="Abhydrolase_2"/>
    <property type="match status" value="1"/>
</dbReference>
<dbReference type="GO" id="GO:0016787">
    <property type="term" value="F:hydrolase activity"/>
    <property type="evidence" value="ECO:0007669"/>
    <property type="project" value="UniProtKB-KW"/>
</dbReference>
<organism evidence="4 5">
    <name type="scientific">Paragemmobacter amnigenus</name>
    <dbReference type="NCBI Taxonomy" id="2852097"/>
    <lineage>
        <taxon>Bacteria</taxon>
        <taxon>Pseudomonadati</taxon>
        <taxon>Pseudomonadota</taxon>
        <taxon>Alphaproteobacteria</taxon>
        <taxon>Rhodobacterales</taxon>
        <taxon>Paracoccaceae</taxon>
        <taxon>Paragemmobacter</taxon>
    </lineage>
</organism>
<name>A0ABS6J1S6_9RHOB</name>
<keyword evidence="5" id="KW-1185">Reference proteome</keyword>
<comment type="similarity">
    <text evidence="1">Belongs to the AB hydrolase superfamily. AB hydrolase 2 family.</text>
</comment>
<feature type="domain" description="Phospholipase/carboxylesterase/thioesterase" evidence="3">
    <location>
        <begin position="3"/>
        <end position="197"/>
    </location>
</feature>
<comment type="caution">
    <text evidence="4">The sequence shown here is derived from an EMBL/GenBank/DDBJ whole genome shotgun (WGS) entry which is preliminary data.</text>
</comment>
<dbReference type="Gene3D" id="3.40.50.1820">
    <property type="entry name" value="alpha/beta hydrolase"/>
    <property type="match status" value="1"/>
</dbReference>